<evidence type="ECO:0000313" key="2">
    <source>
        <dbReference type="Proteomes" id="UP000199427"/>
    </source>
</evidence>
<reference evidence="1 2" key="1">
    <citation type="submission" date="2016-10" db="EMBL/GenBank/DDBJ databases">
        <authorList>
            <person name="de Groot N.N."/>
        </authorList>
    </citation>
    <scope>NUCLEOTIDE SEQUENCE [LARGE SCALE GENOMIC DNA]</scope>
    <source>
        <strain evidence="1 2">DSM 21633</strain>
    </source>
</reference>
<dbReference type="Proteomes" id="UP000199427">
    <property type="component" value="Unassembled WGS sequence"/>
</dbReference>
<organism evidence="1 2">
    <name type="scientific">Piscibacillus halophilus</name>
    <dbReference type="NCBI Taxonomy" id="571933"/>
    <lineage>
        <taxon>Bacteria</taxon>
        <taxon>Bacillati</taxon>
        <taxon>Bacillota</taxon>
        <taxon>Bacilli</taxon>
        <taxon>Bacillales</taxon>
        <taxon>Bacillaceae</taxon>
        <taxon>Piscibacillus</taxon>
    </lineage>
</organism>
<dbReference type="AlphaFoldDB" id="A0A1H9ACQ8"/>
<dbReference type="STRING" id="571933.SAMN05216362_102223"/>
<protein>
    <recommendedName>
        <fullName evidence="3">ComG operon protein 7</fullName>
    </recommendedName>
</protein>
<dbReference type="RefSeq" id="WP_091772397.1">
    <property type="nucleotide sequence ID" value="NZ_FOES01000002.1"/>
</dbReference>
<evidence type="ECO:0000313" key="1">
    <source>
        <dbReference type="EMBL" id="SEP74460.1"/>
    </source>
</evidence>
<accession>A0A1H9ACQ8</accession>
<sequence>MLIVSTYVLMVWHTENEHLEHIQLNNQQQTIQNLIETSLHEFYYSLDTLDIQYDEQSINFEYETGVATIYYSLNDEHTLKLKVTIQLSEEPNQIFEHHTHWNV</sequence>
<evidence type="ECO:0008006" key="3">
    <source>
        <dbReference type="Google" id="ProtNLM"/>
    </source>
</evidence>
<dbReference type="EMBL" id="FOES01000002">
    <property type="protein sequence ID" value="SEP74460.1"/>
    <property type="molecule type" value="Genomic_DNA"/>
</dbReference>
<proteinExistence type="predicted"/>
<gene>
    <name evidence="1" type="ORF">SAMN05216362_102223</name>
</gene>
<name>A0A1H9ACQ8_9BACI</name>
<keyword evidence="2" id="KW-1185">Reference proteome</keyword>